<proteinExistence type="predicted"/>
<evidence type="ECO:0000313" key="4">
    <source>
        <dbReference type="Proteomes" id="UP001418222"/>
    </source>
</evidence>
<keyword evidence="2" id="KW-0812">Transmembrane</keyword>
<evidence type="ECO:0000256" key="2">
    <source>
        <dbReference type="SAM" id="Phobius"/>
    </source>
</evidence>
<feature type="region of interest" description="Disordered" evidence="1">
    <location>
        <begin position="115"/>
        <end position="140"/>
    </location>
</feature>
<keyword evidence="4" id="KW-1185">Reference proteome</keyword>
<comment type="caution">
    <text evidence="3">The sequence shown here is derived from an EMBL/GenBank/DDBJ whole genome shotgun (WGS) entry which is preliminary data.</text>
</comment>
<dbReference type="Proteomes" id="UP001418222">
    <property type="component" value="Unassembled WGS sequence"/>
</dbReference>
<dbReference type="GO" id="GO:0009507">
    <property type="term" value="C:chloroplast"/>
    <property type="evidence" value="ECO:0007669"/>
    <property type="project" value="TreeGrafter"/>
</dbReference>
<dbReference type="EMBL" id="JBBWWQ010000005">
    <property type="protein sequence ID" value="KAK8946786.1"/>
    <property type="molecule type" value="Genomic_DNA"/>
</dbReference>
<organism evidence="3 4">
    <name type="scientific">Platanthera zijinensis</name>
    <dbReference type="NCBI Taxonomy" id="2320716"/>
    <lineage>
        <taxon>Eukaryota</taxon>
        <taxon>Viridiplantae</taxon>
        <taxon>Streptophyta</taxon>
        <taxon>Embryophyta</taxon>
        <taxon>Tracheophyta</taxon>
        <taxon>Spermatophyta</taxon>
        <taxon>Magnoliopsida</taxon>
        <taxon>Liliopsida</taxon>
        <taxon>Asparagales</taxon>
        <taxon>Orchidaceae</taxon>
        <taxon>Orchidoideae</taxon>
        <taxon>Orchideae</taxon>
        <taxon>Orchidinae</taxon>
        <taxon>Platanthera</taxon>
    </lineage>
</organism>
<keyword evidence="2" id="KW-0472">Membrane</keyword>
<dbReference type="PANTHER" id="PTHR35483:SF1">
    <property type="entry name" value="GLYCINE-RICH PROTEIN-RELATED"/>
    <property type="match status" value="1"/>
</dbReference>
<evidence type="ECO:0000313" key="3">
    <source>
        <dbReference type="EMBL" id="KAK8946786.1"/>
    </source>
</evidence>
<protein>
    <submittedName>
        <fullName evidence="3">Uncharacterized protein</fullName>
    </submittedName>
</protein>
<evidence type="ECO:0000256" key="1">
    <source>
        <dbReference type="SAM" id="MobiDB-lite"/>
    </source>
</evidence>
<feature type="transmembrane region" description="Helical" evidence="2">
    <location>
        <begin position="149"/>
        <end position="166"/>
    </location>
</feature>
<keyword evidence="2" id="KW-1133">Transmembrane helix</keyword>
<dbReference type="AlphaFoldDB" id="A0AAP0G9U1"/>
<gene>
    <name evidence="3" type="ORF">KSP39_PZI007411</name>
</gene>
<name>A0AAP0G9U1_9ASPA</name>
<reference evidence="3 4" key="1">
    <citation type="journal article" date="2022" name="Nat. Plants">
        <title>Genomes of leafy and leafless Platanthera orchids illuminate the evolution of mycoheterotrophy.</title>
        <authorList>
            <person name="Li M.H."/>
            <person name="Liu K.W."/>
            <person name="Li Z."/>
            <person name="Lu H.C."/>
            <person name="Ye Q.L."/>
            <person name="Zhang D."/>
            <person name="Wang J.Y."/>
            <person name="Li Y.F."/>
            <person name="Zhong Z.M."/>
            <person name="Liu X."/>
            <person name="Yu X."/>
            <person name="Liu D.K."/>
            <person name="Tu X.D."/>
            <person name="Liu B."/>
            <person name="Hao Y."/>
            <person name="Liao X.Y."/>
            <person name="Jiang Y.T."/>
            <person name="Sun W.H."/>
            <person name="Chen J."/>
            <person name="Chen Y.Q."/>
            <person name="Ai Y."/>
            <person name="Zhai J.W."/>
            <person name="Wu S.S."/>
            <person name="Zhou Z."/>
            <person name="Hsiao Y.Y."/>
            <person name="Wu W.L."/>
            <person name="Chen Y.Y."/>
            <person name="Lin Y.F."/>
            <person name="Hsu J.L."/>
            <person name="Li C.Y."/>
            <person name="Wang Z.W."/>
            <person name="Zhao X."/>
            <person name="Zhong W.Y."/>
            <person name="Ma X.K."/>
            <person name="Ma L."/>
            <person name="Huang J."/>
            <person name="Chen G.Z."/>
            <person name="Huang M.Z."/>
            <person name="Huang L."/>
            <person name="Peng D.H."/>
            <person name="Luo Y.B."/>
            <person name="Zou S.Q."/>
            <person name="Chen S.P."/>
            <person name="Lan S."/>
            <person name="Tsai W.C."/>
            <person name="Van de Peer Y."/>
            <person name="Liu Z.J."/>
        </authorList>
    </citation>
    <scope>NUCLEOTIDE SEQUENCE [LARGE SCALE GENOMIC DNA]</scope>
    <source>
        <strain evidence="3">Lor287</strain>
    </source>
</reference>
<accession>A0AAP0G9U1</accession>
<sequence length="248" mass="27836">MSCRQNFLSPSASLGIPALRLRRTCSLSQFSFLQMSALCTSPTQTLQHHKIPWMVHSSSKNKAFDPICLFGGKGNSRGKNKAFSWESVKDAVKGLGQKNIVQDILRDQIRRLELGGDAGDGNPPGRPGGGGGADGTDGEGSDGILEETLQVFLATTAFILVYIYIIRGAELTMLARDYFKYCVGGVPSMRLQRIINKWRRVCDELTWTEEPEDWLERAIVTTPTWWHRPEKIVRAVKSKRRRRDPEQN</sequence>
<dbReference type="PANTHER" id="PTHR35483">
    <property type="entry name" value="NUCLEUSENVELOPE PROTEIN"/>
    <property type="match status" value="1"/>
</dbReference>